<evidence type="ECO:0000256" key="4">
    <source>
        <dbReference type="ARBA" id="ARBA00023242"/>
    </source>
</evidence>
<dbReference type="Pfam" id="PF24779">
    <property type="entry name" value="UTP23_sensor"/>
    <property type="match status" value="1"/>
</dbReference>
<feature type="domain" description="FBD" evidence="8">
    <location>
        <begin position="338"/>
        <end position="377"/>
    </location>
</feature>
<dbReference type="FunFam" id="3.40.50.1010:FF:000006">
    <property type="entry name" value="rRNA-processing protein UTP23 homolog"/>
    <property type="match status" value="1"/>
</dbReference>
<evidence type="ECO:0000313" key="10">
    <source>
        <dbReference type="EnsemblPlants" id="AUR62009346-RA:cds"/>
    </source>
</evidence>
<protein>
    <submittedName>
        <fullName evidence="10">Uncharacterized protein</fullName>
    </submittedName>
</protein>
<feature type="compositionally biased region" description="Basic and acidic residues" evidence="7">
    <location>
        <begin position="254"/>
        <end position="264"/>
    </location>
</feature>
<dbReference type="InterPro" id="IPR057776">
    <property type="entry name" value="UTP23_sensor"/>
</dbReference>
<accession>A0A803LBV7</accession>
<dbReference type="InterPro" id="IPR006984">
    <property type="entry name" value="Fcf1/UTP23"/>
</dbReference>
<organism evidence="10 11">
    <name type="scientific">Chenopodium quinoa</name>
    <name type="common">Quinoa</name>
    <dbReference type="NCBI Taxonomy" id="63459"/>
    <lineage>
        <taxon>Eukaryota</taxon>
        <taxon>Viridiplantae</taxon>
        <taxon>Streptophyta</taxon>
        <taxon>Embryophyta</taxon>
        <taxon>Tracheophyta</taxon>
        <taxon>Spermatophyta</taxon>
        <taxon>Magnoliopsida</taxon>
        <taxon>eudicotyledons</taxon>
        <taxon>Gunneridae</taxon>
        <taxon>Pentapetalae</taxon>
        <taxon>Caryophyllales</taxon>
        <taxon>Chenopodiaceae</taxon>
        <taxon>Chenopodioideae</taxon>
        <taxon>Atripliceae</taxon>
        <taxon>Chenopodium</taxon>
    </lineage>
</organism>
<dbReference type="AlphaFoldDB" id="A0A803LBV7"/>
<feature type="compositionally biased region" description="Basic residues" evidence="7">
    <location>
        <begin position="265"/>
        <end position="275"/>
    </location>
</feature>
<comment type="function">
    <text evidence="5">Involved in rRNA-processing and ribosome biogenesis.</text>
</comment>
<dbReference type="Pfam" id="PF08387">
    <property type="entry name" value="FBD"/>
    <property type="match status" value="1"/>
</dbReference>
<dbReference type="GO" id="GO:0006364">
    <property type="term" value="P:rRNA processing"/>
    <property type="evidence" value="ECO:0007669"/>
    <property type="project" value="UniProtKB-KW"/>
</dbReference>
<sequence>MRFKKQKRHRKTVRFYTACFGFREPFKVLCDGTFVHHLVSNHLSPETTVSNTLGASVQLFTTKCVIEELKSLGKSHAESYRVARRDYKLARCEHGEQESALNCIIEVIGENNPEHFFVATQDIELRKKSRKVPGVPVMFGLRNAVFLEQLSSYQRDFVKAAEEERLHMTDSEYMLLQKRVKGILNTKELKDPAEEGTDDEDLPGQPVVSRVPSKTDAIHAKDKAQFKKKRAKGPNPLSCKKKKTISSSGPSAGKADKTDSDTKRSRPRKRKRSRRANTSSDTVVQRISGVESASLDYYPSFFKVLSNMDVDLGSIFRNLTHLKLSAFGFEDFDVHNPIPLCLLSKLKRLEIMQMKGKANSVKLLKYILRDANVLERLYLTTVYDFHGFDNYRAINNEDFKLQVIAGENIIKAEGASFYQTLQGRRFASEMQCRNVRCTDCSGAFVLKSGPHSWSFDSNGVKNPLC</sequence>
<keyword evidence="2" id="KW-0690">Ribosome biogenesis</keyword>
<dbReference type="Pfam" id="PF04900">
    <property type="entry name" value="Fcf1"/>
    <property type="match status" value="1"/>
</dbReference>
<evidence type="ECO:0000256" key="6">
    <source>
        <dbReference type="ARBA" id="ARBA00038503"/>
    </source>
</evidence>
<dbReference type="SUPFAM" id="SSF88723">
    <property type="entry name" value="PIN domain-like"/>
    <property type="match status" value="1"/>
</dbReference>
<comment type="subcellular location">
    <subcellularLocation>
        <location evidence="1">Nucleus</location>
        <location evidence="1">Nucleolus</location>
    </subcellularLocation>
</comment>
<feature type="domain" description="UTP23 sensor motif region" evidence="9">
    <location>
        <begin position="226"/>
        <end position="243"/>
    </location>
</feature>
<evidence type="ECO:0000259" key="9">
    <source>
        <dbReference type="Pfam" id="PF24779"/>
    </source>
</evidence>
<evidence type="ECO:0000259" key="8">
    <source>
        <dbReference type="Pfam" id="PF08387"/>
    </source>
</evidence>
<evidence type="ECO:0000256" key="3">
    <source>
        <dbReference type="ARBA" id="ARBA00022552"/>
    </source>
</evidence>
<keyword evidence="3" id="KW-0698">rRNA processing</keyword>
<reference evidence="10" key="2">
    <citation type="submission" date="2021-03" db="UniProtKB">
        <authorList>
            <consortium name="EnsemblPlants"/>
        </authorList>
    </citation>
    <scope>IDENTIFICATION</scope>
</reference>
<proteinExistence type="inferred from homology"/>
<dbReference type="Proteomes" id="UP000596660">
    <property type="component" value="Unplaced"/>
</dbReference>
<dbReference type="GO" id="GO:0032040">
    <property type="term" value="C:small-subunit processome"/>
    <property type="evidence" value="ECO:0007669"/>
    <property type="project" value="InterPro"/>
</dbReference>
<feature type="region of interest" description="Disordered" evidence="7">
    <location>
        <begin position="191"/>
        <end position="283"/>
    </location>
</feature>
<evidence type="ECO:0000313" key="11">
    <source>
        <dbReference type="Proteomes" id="UP000596660"/>
    </source>
</evidence>
<keyword evidence="11" id="KW-1185">Reference proteome</keyword>
<evidence type="ECO:0000256" key="1">
    <source>
        <dbReference type="ARBA" id="ARBA00004604"/>
    </source>
</evidence>
<evidence type="ECO:0000256" key="2">
    <source>
        <dbReference type="ARBA" id="ARBA00022517"/>
    </source>
</evidence>
<dbReference type="EnsemblPlants" id="AUR62009346-RA">
    <property type="protein sequence ID" value="AUR62009346-RA:cds"/>
    <property type="gene ID" value="AUR62009346"/>
</dbReference>
<dbReference type="Gene3D" id="3.40.50.1010">
    <property type="entry name" value="5'-nuclease"/>
    <property type="match status" value="1"/>
</dbReference>
<reference evidence="10" key="1">
    <citation type="journal article" date="2017" name="Nature">
        <title>The genome of Chenopodium quinoa.</title>
        <authorList>
            <person name="Jarvis D.E."/>
            <person name="Ho Y.S."/>
            <person name="Lightfoot D.J."/>
            <person name="Schmoeckel S.M."/>
            <person name="Li B."/>
            <person name="Borm T.J.A."/>
            <person name="Ohyanagi H."/>
            <person name="Mineta K."/>
            <person name="Michell C.T."/>
            <person name="Saber N."/>
            <person name="Kharbatia N.M."/>
            <person name="Rupper R.R."/>
            <person name="Sharp A.R."/>
            <person name="Dally N."/>
            <person name="Boughton B.A."/>
            <person name="Woo Y.H."/>
            <person name="Gao G."/>
            <person name="Schijlen E.G.W.M."/>
            <person name="Guo X."/>
            <person name="Momin A.A."/>
            <person name="Negrao S."/>
            <person name="Al-Babili S."/>
            <person name="Gehring C."/>
            <person name="Roessner U."/>
            <person name="Jung C."/>
            <person name="Murphy K."/>
            <person name="Arold S.T."/>
            <person name="Gojobori T."/>
            <person name="van der Linden C.G."/>
            <person name="van Loo E.N."/>
            <person name="Jellen E.N."/>
            <person name="Maughan P.J."/>
            <person name="Tester M."/>
        </authorList>
    </citation>
    <scope>NUCLEOTIDE SEQUENCE [LARGE SCALE GENOMIC DNA]</scope>
    <source>
        <strain evidence="10">cv. PI 614886</strain>
    </source>
</reference>
<evidence type="ECO:0000256" key="7">
    <source>
        <dbReference type="SAM" id="MobiDB-lite"/>
    </source>
</evidence>
<dbReference type="InterPro" id="IPR006566">
    <property type="entry name" value="FBD"/>
</dbReference>
<dbReference type="PANTHER" id="PTHR12416">
    <property type="entry name" value="RRNA-PROCESSING PROTEIN UTP23 HOMOLOG"/>
    <property type="match status" value="1"/>
</dbReference>
<dbReference type="Gramene" id="AUR62009346-RA">
    <property type="protein sequence ID" value="AUR62009346-RA:cds"/>
    <property type="gene ID" value="AUR62009346"/>
</dbReference>
<feature type="compositionally biased region" description="Basic and acidic residues" evidence="7">
    <location>
        <begin position="216"/>
        <end position="225"/>
    </location>
</feature>
<dbReference type="InterPro" id="IPR029060">
    <property type="entry name" value="PIN-like_dom_sf"/>
</dbReference>
<keyword evidence="4" id="KW-0539">Nucleus</keyword>
<evidence type="ECO:0000256" key="5">
    <source>
        <dbReference type="ARBA" id="ARBA00037300"/>
    </source>
</evidence>
<name>A0A803LBV7_CHEQI</name>
<comment type="similarity">
    <text evidence="6">Belongs to the UTP23/FCF1 family. UTP23 subfamily.</text>
</comment>
<dbReference type="CDD" id="cd08553">
    <property type="entry name" value="PIN_Fcf1-like"/>
    <property type="match status" value="1"/>
</dbReference>